<dbReference type="EMBL" id="RIZG01000006">
    <property type="protein sequence ID" value="RNF50006.1"/>
    <property type="molecule type" value="Genomic_DNA"/>
</dbReference>
<dbReference type="Proteomes" id="UP000280507">
    <property type="component" value="Unassembled WGS sequence"/>
</dbReference>
<dbReference type="OrthoDB" id="9804721at2"/>
<feature type="domain" description="UspA" evidence="2">
    <location>
        <begin position="2"/>
        <end position="155"/>
    </location>
</feature>
<dbReference type="AlphaFoldDB" id="A0A3M8Q1V9"/>
<protein>
    <submittedName>
        <fullName evidence="3">Universal stress protein</fullName>
    </submittedName>
</protein>
<feature type="domain" description="UspA" evidence="2">
    <location>
        <begin position="206"/>
        <end position="283"/>
    </location>
</feature>
<name>A0A3M8Q1V9_9GAMM</name>
<dbReference type="InterPro" id="IPR006016">
    <property type="entry name" value="UspA"/>
</dbReference>
<dbReference type="RefSeq" id="WP_123095989.1">
    <property type="nucleotide sequence ID" value="NZ_RIZG01000006.1"/>
</dbReference>
<sequence>MEKIIACIDGSALSNDVCHAGVWVSKALSKPLMFLHTIERQQQHGADDLTGAIGLGARSALLAEMASLDQQRGKIALQLSKGMLEHVTQLAHDQGCESVVQKQRHGDFVEALIELEKEARLIVVGRSGEGHQQDFKALGSHIEHLIRQVHTPVLIATKNFAAPTNFMLAYDGRATADKAVERIISGGLLHGMTCHLVTIKNNESEIEQKFQQTAQRLREQGFDVKAEFIEGEIFASLDDYKMRNNIELMVMGAFGHSKIRQFFLGSNTLRTIESSQIPLIVLR</sequence>
<dbReference type="PANTHER" id="PTHR46268:SF6">
    <property type="entry name" value="UNIVERSAL STRESS PROTEIN UP12"/>
    <property type="match status" value="1"/>
</dbReference>
<evidence type="ECO:0000313" key="3">
    <source>
        <dbReference type="EMBL" id="RNF50006.1"/>
    </source>
</evidence>
<evidence type="ECO:0000313" key="4">
    <source>
        <dbReference type="Proteomes" id="UP000280507"/>
    </source>
</evidence>
<organism evidence="3 4">
    <name type="scientific">Marinomonas hwangdonensis</name>
    <dbReference type="NCBI Taxonomy" id="1053647"/>
    <lineage>
        <taxon>Bacteria</taxon>
        <taxon>Pseudomonadati</taxon>
        <taxon>Pseudomonadota</taxon>
        <taxon>Gammaproteobacteria</taxon>
        <taxon>Oceanospirillales</taxon>
        <taxon>Oceanospirillaceae</taxon>
        <taxon>Marinomonas</taxon>
    </lineage>
</organism>
<reference evidence="3 4" key="1">
    <citation type="journal article" date="2012" name="Int. J. Syst. Evol. Microbiol.">
        <title>Marinomonas hwangdonensis sp. nov., isolated from seawater.</title>
        <authorList>
            <person name="Jung Y.T."/>
            <person name="Oh T.K."/>
            <person name="Yoon J.H."/>
        </authorList>
    </citation>
    <scope>NUCLEOTIDE SEQUENCE [LARGE SCALE GENOMIC DNA]</scope>
    <source>
        <strain evidence="3 4">HDW-15</strain>
    </source>
</reference>
<dbReference type="PANTHER" id="PTHR46268">
    <property type="entry name" value="STRESS RESPONSE PROTEIN NHAX"/>
    <property type="match status" value="1"/>
</dbReference>
<evidence type="ECO:0000256" key="1">
    <source>
        <dbReference type="ARBA" id="ARBA00008791"/>
    </source>
</evidence>
<proteinExistence type="inferred from homology"/>
<dbReference type="SUPFAM" id="SSF52402">
    <property type="entry name" value="Adenine nucleotide alpha hydrolases-like"/>
    <property type="match status" value="2"/>
</dbReference>
<gene>
    <name evidence="3" type="ORF">EBI00_11025</name>
</gene>
<keyword evidence="4" id="KW-1185">Reference proteome</keyword>
<dbReference type="Pfam" id="PF00582">
    <property type="entry name" value="Usp"/>
    <property type="match status" value="2"/>
</dbReference>
<dbReference type="Gene3D" id="3.40.50.12370">
    <property type="match status" value="1"/>
</dbReference>
<comment type="caution">
    <text evidence="3">The sequence shown here is derived from an EMBL/GenBank/DDBJ whole genome shotgun (WGS) entry which is preliminary data.</text>
</comment>
<accession>A0A3M8Q1V9</accession>
<dbReference type="PRINTS" id="PR01438">
    <property type="entry name" value="UNVRSLSTRESS"/>
</dbReference>
<dbReference type="InterPro" id="IPR006015">
    <property type="entry name" value="Universal_stress_UspA"/>
</dbReference>
<evidence type="ECO:0000259" key="2">
    <source>
        <dbReference type="Pfam" id="PF00582"/>
    </source>
</evidence>
<comment type="similarity">
    <text evidence="1">Belongs to the universal stress protein A family.</text>
</comment>
<dbReference type="CDD" id="cd00293">
    <property type="entry name" value="USP-like"/>
    <property type="match status" value="2"/>
</dbReference>